<organism evidence="3">
    <name type="scientific">Caldithrix abyssi</name>
    <dbReference type="NCBI Taxonomy" id="187145"/>
    <lineage>
        <taxon>Bacteria</taxon>
        <taxon>Pseudomonadati</taxon>
        <taxon>Calditrichota</taxon>
        <taxon>Calditrichia</taxon>
        <taxon>Calditrichales</taxon>
        <taxon>Calditrichaceae</taxon>
        <taxon>Caldithrix</taxon>
    </lineage>
</organism>
<dbReference type="AlphaFoldDB" id="A0A7V5H286"/>
<keyword evidence="1" id="KW-0472">Membrane</keyword>
<comment type="caution">
    <text evidence="3">The sequence shown here is derived from an EMBL/GenBank/DDBJ whole genome shotgun (WGS) entry which is preliminary data.</text>
</comment>
<accession>A0A7V5H286</accession>
<evidence type="ECO:0000256" key="1">
    <source>
        <dbReference type="SAM" id="Phobius"/>
    </source>
</evidence>
<evidence type="ECO:0000313" key="3">
    <source>
        <dbReference type="EMBL" id="HHE54215.1"/>
    </source>
</evidence>
<evidence type="ECO:0000256" key="2">
    <source>
        <dbReference type="SAM" id="SignalP"/>
    </source>
</evidence>
<reference evidence="3" key="1">
    <citation type="journal article" date="2020" name="mSystems">
        <title>Genome- and Community-Level Interaction Insights into Carbon Utilization and Element Cycling Functions of Hydrothermarchaeota in Hydrothermal Sediment.</title>
        <authorList>
            <person name="Zhou Z."/>
            <person name="Liu Y."/>
            <person name="Xu W."/>
            <person name="Pan J."/>
            <person name="Luo Z.H."/>
            <person name="Li M."/>
        </authorList>
    </citation>
    <scope>NUCLEOTIDE SEQUENCE [LARGE SCALE GENOMIC DNA]</scope>
    <source>
        <strain evidence="3">HyVt-76</strain>
    </source>
</reference>
<keyword evidence="2" id="KW-0732">Signal</keyword>
<feature type="transmembrane region" description="Helical" evidence="1">
    <location>
        <begin position="32"/>
        <end position="54"/>
    </location>
</feature>
<name>A0A7V5H286_CALAY</name>
<feature type="signal peptide" evidence="2">
    <location>
        <begin position="1"/>
        <end position="22"/>
    </location>
</feature>
<feature type="chain" id="PRO_5030800873" description="MotA/TolQ/ExbB proton channel domain-containing protein" evidence="2">
    <location>
        <begin position="23"/>
        <end position="181"/>
    </location>
</feature>
<protein>
    <recommendedName>
        <fullName evidence="4">MotA/TolQ/ExbB proton channel domain-containing protein</fullName>
    </recommendedName>
</protein>
<proteinExistence type="predicted"/>
<keyword evidence="1" id="KW-1133">Transmembrane helix</keyword>
<evidence type="ECO:0008006" key="4">
    <source>
        <dbReference type="Google" id="ProtNLM"/>
    </source>
</evidence>
<keyword evidence="1" id="KW-0812">Transmembrane</keyword>
<dbReference type="EMBL" id="DRTD01000026">
    <property type="protein sequence ID" value="HHE54215.1"/>
    <property type="molecule type" value="Genomic_DNA"/>
</dbReference>
<dbReference type="Proteomes" id="UP000886111">
    <property type="component" value="Unassembled WGS sequence"/>
</dbReference>
<feature type="transmembrane region" description="Helical" evidence="1">
    <location>
        <begin position="107"/>
        <end position="131"/>
    </location>
</feature>
<gene>
    <name evidence="3" type="ORF">ENL21_00405</name>
</gene>
<feature type="transmembrane region" description="Helical" evidence="1">
    <location>
        <begin position="143"/>
        <end position="163"/>
    </location>
</feature>
<sequence>MFKIFSKTIIVGLSLLPSLAMAQTIKADSNFYTIDLIKVYFLLLLFATILNRILEYLKLLLAYLNQKKPFLTRLFKILFNAIATKLNRLGIDFDEQKLYENIQRYTISLLMQLLGFVLGVLLAFALQLNVLQAFQVLPNNPTIGLLLSGLLIGAGVEPVHSFFRIAQEKRKLKKLFTELQK</sequence>